<feature type="transmembrane region" description="Helical" evidence="10">
    <location>
        <begin position="40"/>
        <end position="62"/>
    </location>
</feature>
<evidence type="ECO:0000256" key="3">
    <source>
        <dbReference type="ARBA" id="ARBA00022606"/>
    </source>
</evidence>
<keyword evidence="6 10" id="KW-1133">Transmembrane helix</keyword>
<keyword evidence="4 10" id="KW-0812">Transmembrane</keyword>
<comment type="subcellular location">
    <subcellularLocation>
        <location evidence="1">Cell membrane</location>
        <topology evidence="1">Multi-pass membrane protein</topology>
    </subcellularLocation>
</comment>
<evidence type="ECO:0000256" key="2">
    <source>
        <dbReference type="ARBA" id="ARBA00022475"/>
    </source>
</evidence>
<organism evidence="11 12">
    <name type="scientific">Drosophila lebanonensis</name>
    <name type="common">Fruit fly</name>
    <name type="synonym">Scaptodrosophila lebanonensis</name>
    <dbReference type="NCBI Taxonomy" id="7225"/>
    <lineage>
        <taxon>Eukaryota</taxon>
        <taxon>Metazoa</taxon>
        <taxon>Ecdysozoa</taxon>
        <taxon>Arthropoda</taxon>
        <taxon>Hexapoda</taxon>
        <taxon>Insecta</taxon>
        <taxon>Pterygota</taxon>
        <taxon>Neoptera</taxon>
        <taxon>Endopterygota</taxon>
        <taxon>Diptera</taxon>
        <taxon>Brachycera</taxon>
        <taxon>Muscomorpha</taxon>
        <taxon>Ephydroidea</taxon>
        <taxon>Drosophilidae</taxon>
        <taxon>Scaptodrosophila</taxon>
    </lineage>
</organism>
<dbReference type="InterPro" id="IPR004117">
    <property type="entry name" value="7tm6_olfct_rcpt"/>
</dbReference>
<proteinExistence type="predicted"/>
<dbReference type="OrthoDB" id="6765072at2759"/>
<reference evidence="12" key="1">
    <citation type="submission" date="2025-08" db="UniProtKB">
        <authorList>
            <consortium name="RefSeq"/>
        </authorList>
    </citation>
    <scope>IDENTIFICATION</scope>
    <source>
        <strain evidence="12">11010-0011.00</strain>
        <tissue evidence="12">Whole body</tissue>
    </source>
</reference>
<keyword evidence="2" id="KW-1003">Cell membrane</keyword>
<gene>
    <name evidence="12" type="primary">LOC115633665</name>
</gene>
<sequence length="235" mass="27160">MVLGPSERFRNIIGFLSTISTMIGVNVMNPNYRINIVTRFVMFAICVFYINLIYTIYVGIVIEDDWTIVLQVTALLPSALEGMTKLISVLKHQEGWRYLGMAFECVYVAYEQKNQCYRECLMKHVILTRKLLICCILIYFIPALTVVTFPFVYGAIYNERNNEVRDSIYNECLWYEMSVIEQKIVLIMLMKSQNTINLSVGRVMDLSMATALSVTKAIYSYAMVIYNFLQKDSIS</sequence>
<dbReference type="Pfam" id="PF02949">
    <property type="entry name" value="7tm_6"/>
    <property type="match status" value="1"/>
</dbReference>
<dbReference type="GO" id="GO:0007165">
    <property type="term" value="P:signal transduction"/>
    <property type="evidence" value="ECO:0007669"/>
    <property type="project" value="UniProtKB-KW"/>
</dbReference>
<evidence type="ECO:0000256" key="6">
    <source>
        <dbReference type="ARBA" id="ARBA00022989"/>
    </source>
</evidence>
<dbReference type="Proteomes" id="UP000504634">
    <property type="component" value="Unplaced"/>
</dbReference>
<keyword evidence="3" id="KW-0716">Sensory transduction</keyword>
<dbReference type="GeneID" id="115633665"/>
<dbReference type="AlphaFoldDB" id="A0A6J2UHM8"/>
<feature type="transmembrane region" description="Helical" evidence="10">
    <location>
        <begin position="68"/>
        <end position="87"/>
    </location>
</feature>
<evidence type="ECO:0000256" key="9">
    <source>
        <dbReference type="ARBA" id="ARBA00023224"/>
    </source>
</evidence>
<keyword evidence="11" id="KW-1185">Reference proteome</keyword>
<keyword evidence="5" id="KW-0552">Olfaction</keyword>
<keyword evidence="7 10" id="KW-0472">Membrane</keyword>
<accession>A0A6J2UHM8</accession>
<feature type="transmembrane region" description="Helical" evidence="10">
    <location>
        <begin position="208"/>
        <end position="229"/>
    </location>
</feature>
<dbReference type="GO" id="GO:0005549">
    <property type="term" value="F:odorant binding"/>
    <property type="evidence" value="ECO:0007669"/>
    <property type="project" value="InterPro"/>
</dbReference>
<evidence type="ECO:0000256" key="1">
    <source>
        <dbReference type="ARBA" id="ARBA00004651"/>
    </source>
</evidence>
<evidence type="ECO:0000313" key="11">
    <source>
        <dbReference type="Proteomes" id="UP000504634"/>
    </source>
</evidence>
<dbReference type="RefSeq" id="XP_030386973.1">
    <property type="nucleotide sequence ID" value="XM_030531113.1"/>
</dbReference>
<evidence type="ECO:0000256" key="5">
    <source>
        <dbReference type="ARBA" id="ARBA00022725"/>
    </source>
</evidence>
<evidence type="ECO:0000313" key="12">
    <source>
        <dbReference type="RefSeq" id="XP_030386973.1"/>
    </source>
</evidence>
<feature type="transmembrane region" description="Helical" evidence="10">
    <location>
        <begin position="131"/>
        <end position="156"/>
    </location>
</feature>
<evidence type="ECO:0000256" key="8">
    <source>
        <dbReference type="ARBA" id="ARBA00023170"/>
    </source>
</evidence>
<evidence type="ECO:0000256" key="10">
    <source>
        <dbReference type="SAM" id="Phobius"/>
    </source>
</evidence>
<name>A0A6J2UHM8_DROLE</name>
<keyword evidence="8" id="KW-0675">Receptor</keyword>
<evidence type="ECO:0000256" key="7">
    <source>
        <dbReference type="ARBA" id="ARBA00023136"/>
    </source>
</evidence>
<feature type="transmembrane region" description="Helical" evidence="10">
    <location>
        <begin position="12"/>
        <end position="28"/>
    </location>
</feature>
<evidence type="ECO:0000256" key="4">
    <source>
        <dbReference type="ARBA" id="ARBA00022692"/>
    </source>
</evidence>
<keyword evidence="9" id="KW-0807">Transducer</keyword>
<protein>
    <submittedName>
        <fullName evidence="12">Odorant receptor 67d-like</fullName>
    </submittedName>
</protein>
<dbReference type="GO" id="GO:0004984">
    <property type="term" value="F:olfactory receptor activity"/>
    <property type="evidence" value="ECO:0007669"/>
    <property type="project" value="InterPro"/>
</dbReference>
<dbReference type="GO" id="GO:0005886">
    <property type="term" value="C:plasma membrane"/>
    <property type="evidence" value="ECO:0007669"/>
    <property type="project" value="UniProtKB-SubCell"/>
</dbReference>